<sequence length="200" mass="22734">MKEKIEISLHDVLSLEKTPDQRVDGLFELMQVQGQSYYDEAVTQLEHALQAAQLARSSQASMEQITAALLHDIGHFLMNEHEAHDDFLSEDWEHETVGARQLEPFFGRAITDPIFLHVPAKRYLCTVEPDYFNGLSLASQRSFALQGGLMSDKEVARFESQPFHHTAVLLRRWDDGAKVRGLSVPGLEDYRVEVLSCLEH</sequence>
<proteinExistence type="predicted"/>
<dbReference type="Proteomes" id="UP000320421">
    <property type="component" value="Chromosome"/>
</dbReference>
<reference evidence="1 2" key="1">
    <citation type="submission" date="2019-02" db="EMBL/GenBank/DDBJ databases">
        <title>Deep-cultivation of Planctomycetes and their phenomic and genomic characterization uncovers novel biology.</title>
        <authorList>
            <person name="Wiegand S."/>
            <person name="Jogler M."/>
            <person name="Boedeker C."/>
            <person name="Pinto D."/>
            <person name="Vollmers J."/>
            <person name="Rivas-Marin E."/>
            <person name="Kohn T."/>
            <person name="Peeters S.H."/>
            <person name="Heuer A."/>
            <person name="Rast P."/>
            <person name="Oberbeckmann S."/>
            <person name="Bunk B."/>
            <person name="Jeske O."/>
            <person name="Meyerdierks A."/>
            <person name="Storesund J.E."/>
            <person name="Kallscheuer N."/>
            <person name="Luecker S."/>
            <person name="Lage O.M."/>
            <person name="Pohl T."/>
            <person name="Merkel B.J."/>
            <person name="Hornburger P."/>
            <person name="Mueller R.-W."/>
            <person name="Bruemmer F."/>
            <person name="Labrenz M."/>
            <person name="Spormann A.M."/>
            <person name="Op den Camp H."/>
            <person name="Overmann J."/>
            <person name="Amann R."/>
            <person name="Jetten M.S.M."/>
            <person name="Mascher T."/>
            <person name="Medema M.H."/>
            <person name="Devos D.P."/>
            <person name="Kaster A.-K."/>
            <person name="Ovreas L."/>
            <person name="Rohde M."/>
            <person name="Galperin M.Y."/>
            <person name="Jogler C."/>
        </authorList>
    </citation>
    <scope>NUCLEOTIDE SEQUENCE [LARGE SCALE GENOMIC DNA]</scope>
    <source>
        <strain evidence="1 2">HG66A1</strain>
    </source>
</reference>
<dbReference type="InterPro" id="IPR006674">
    <property type="entry name" value="HD_domain"/>
</dbReference>
<dbReference type="Gene3D" id="1.10.3210.10">
    <property type="entry name" value="Hypothetical protein af1432"/>
    <property type="match status" value="1"/>
</dbReference>
<evidence type="ECO:0000313" key="2">
    <source>
        <dbReference type="Proteomes" id="UP000320421"/>
    </source>
</evidence>
<dbReference type="SUPFAM" id="SSF109604">
    <property type="entry name" value="HD-domain/PDEase-like"/>
    <property type="match status" value="1"/>
</dbReference>
<gene>
    <name evidence="1" type="ORF">HG66A1_03330</name>
</gene>
<dbReference type="OrthoDB" id="823268at2"/>
<dbReference type="Pfam" id="PF01966">
    <property type="entry name" value="HD"/>
    <property type="match status" value="1"/>
</dbReference>
<protein>
    <submittedName>
        <fullName evidence="1">Uncharacterized protein</fullName>
    </submittedName>
</protein>
<dbReference type="CDD" id="cd00077">
    <property type="entry name" value="HDc"/>
    <property type="match status" value="1"/>
</dbReference>
<accession>A0A517PGR9</accession>
<dbReference type="InterPro" id="IPR003607">
    <property type="entry name" value="HD/PDEase_dom"/>
</dbReference>
<organism evidence="1 2">
    <name type="scientific">Gimesia chilikensis</name>
    <dbReference type="NCBI Taxonomy" id="2605989"/>
    <lineage>
        <taxon>Bacteria</taxon>
        <taxon>Pseudomonadati</taxon>
        <taxon>Planctomycetota</taxon>
        <taxon>Planctomycetia</taxon>
        <taxon>Planctomycetales</taxon>
        <taxon>Planctomycetaceae</taxon>
        <taxon>Gimesia</taxon>
    </lineage>
</organism>
<dbReference type="InterPro" id="IPR052567">
    <property type="entry name" value="OP_Dioxygenase"/>
</dbReference>
<accession>A0A5A8AX88</accession>
<evidence type="ECO:0000313" key="1">
    <source>
        <dbReference type="EMBL" id="QDT18572.1"/>
    </source>
</evidence>
<dbReference type="RefSeq" id="WP_145180223.1">
    <property type="nucleotide sequence ID" value="NZ_CP036266.1"/>
</dbReference>
<dbReference type="PANTHER" id="PTHR40202:SF1">
    <property type="entry name" value="HD DOMAIN-CONTAINING PROTEIN"/>
    <property type="match status" value="1"/>
</dbReference>
<name>A0A517PGR9_9PLAN</name>
<keyword evidence="2" id="KW-1185">Reference proteome</keyword>
<dbReference type="EMBL" id="CP036266">
    <property type="protein sequence ID" value="QDT18572.1"/>
    <property type="molecule type" value="Genomic_DNA"/>
</dbReference>
<dbReference type="PANTHER" id="PTHR40202">
    <property type="match status" value="1"/>
</dbReference>
<dbReference type="AlphaFoldDB" id="A0A517PGR9"/>